<dbReference type="CDD" id="cd18622">
    <property type="entry name" value="GH32_Inu-like"/>
    <property type="match status" value="1"/>
</dbReference>
<dbReference type="HOGENOM" id="CLU_001528_3_2_9"/>
<keyword evidence="5" id="KW-0472">Membrane</keyword>
<evidence type="ECO:0000256" key="1">
    <source>
        <dbReference type="ARBA" id="ARBA00009902"/>
    </source>
</evidence>
<evidence type="ECO:0000259" key="7">
    <source>
        <dbReference type="Pfam" id="PF08244"/>
    </source>
</evidence>
<dbReference type="Proteomes" id="UP000029500">
    <property type="component" value="Chromosome"/>
</dbReference>
<keyword evidence="9" id="KW-1185">Reference proteome</keyword>
<dbReference type="SUPFAM" id="SSF49899">
    <property type="entry name" value="Concanavalin A-like lectins/glucanases"/>
    <property type="match status" value="1"/>
</dbReference>
<dbReference type="InterPro" id="IPR013189">
    <property type="entry name" value="Glyco_hydro_32_C"/>
</dbReference>
<accession>A0A089MED6</accession>
<dbReference type="InterPro" id="IPR013320">
    <property type="entry name" value="ConA-like_dom_sf"/>
</dbReference>
<keyword evidence="5" id="KW-1133">Transmembrane helix</keyword>
<proteinExistence type="inferred from homology"/>
<dbReference type="Gene3D" id="2.115.10.20">
    <property type="entry name" value="Glycosyl hydrolase domain, family 43"/>
    <property type="match status" value="1"/>
</dbReference>
<organism evidence="8 9">
    <name type="scientific">Paenibacillus graminis</name>
    <dbReference type="NCBI Taxonomy" id="189425"/>
    <lineage>
        <taxon>Bacteria</taxon>
        <taxon>Bacillati</taxon>
        <taxon>Bacillota</taxon>
        <taxon>Bacilli</taxon>
        <taxon>Bacillales</taxon>
        <taxon>Paenibacillaceae</taxon>
        <taxon>Paenibacillus</taxon>
    </lineage>
</organism>
<evidence type="ECO:0000313" key="9">
    <source>
        <dbReference type="Proteomes" id="UP000029500"/>
    </source>
</evidence>
<feature type="domain" description="Glycosyl hydrolase family 32 C-terminal" evidence="7">
    <location>
        <begin position="374"/>
        <end position="517"/>
    </location>
</feature>
<keyword evidence="2 4" id="KW-0378">Hydrolase</keyword>
<feature type="transmembrane region" description="Helical" evidence="5">
    <location>
        <begin position="12"/>
        <end position="31"/>
    </location>
</feature>
<dbReference type="AlphaFoldDB" id="A0A089MED6"/>
<name>A0A089MED6_9BACL</name>
<evidence type="ECO:0000256" key="4">
    <source>
        <dbReference type="RuleBase" id="RU362110"/>
    </source>
</evidence>
<dbReference type="Pfam" id="PF08244">
    <property type="entry name" value="Glyco_hydro_32C"/>
    <property type="match status" value="1"/>
</dbReference>
<gene>
    <name evidence="8" type="ORF">PGRAT_31835</name>
</gene>
<feature type="domain" description="Glycosyl hydrolase family 32 N-terminal" evidence="6">
    <location>
        <begin position="55"/>
        <end position="364"/>
    </location>
</feature>
<keyword evidence="5" id="KW-0812">Transmembrane</keyword>
<dbReference type="KEGG" id="pgm:PGRAT_31835"/>
<dbReference type="GO" id="GO:0005987">
    <property type="term" value="P:sucrose catabolic process"/>
    <property type="evidence" value="ECO:0007669"/>
    <property type="project" value="TreeGrafter"/>
</dbReference>
<dbReference type="InterPro" id="IPR013148">
    <property type="entry name" value="Glyco_hydro_32_N"/>
</dbReference>
<evidence type="ECO:0000256" key="3">
    <source>
        <dbReference type="ARBA" id="ARBA00023295"/>
    </source>
</evidence>
<evidence type="ECO:0000259" key="6">
    <source>
        <dbReference type="Pfam" id="PF00251"/>
    </source>
</evidence>
<dbReference type="STRING" id="189425.PGRAT_31835"/>
<reference evidence="8 9" key="1">
    <citation type="submission" date="2014-08" db="EMBL/GenBank/DDBJ databases">
        <title>Comparative genomics of the Paenibacillus odorifer group.</title>
        <authorList>
            <person name="den Bakker H.C."/>
            <person name="Tsai Y.-C."/>
            <person name="Martin N."/>
            <person name="Korlach J."/>
            <person name="Wiedmann M."/>
        </authorList>
    </citation>
    <scope>NUCLEOTIDE SEQUENCE [LARGE SCALE GENOMIC DNA]</scope>
    <source>
        <strain evidence="8 9">DSM 15220</strain>
    </source>
</reference>
<sequence>MDPKKHVWQRHSLLCTFGLSLIIAIGAAAYYSGRNNIPEEAAPSHSPLTYRAAYHFTTPDKWKNDPQRPIYLDGAYHYYYLYNRDYPAGNGTEWRHAVSTDLMHWTDKGIAIPKYTNPNGDPWSGSVVEDGTGSAGFGKGALVAIMTQPSADGGQQEQYLWYSTDHGYTFSAYGNAPVLPNPGTADFRDPKVIWDDFSRKWIMVLAEGTKIGFYESKDLKAWHYMSGFVTEGIGIVECPDLYLMYADDGAYRWVLGASANGIASGKPNTYAYWTGDFNGIAFLPDRKEPQWLDYGFDWYGAVTFEDGTSSSTTQHRYAMAWMNNWQYAQHTPTLREGFNGMDSIVRQIELKQAGRDSYHLVSEPLEALGQAAEETAVYEQLVVNGSATLPLTGDSYELNTDITWSELKNAGVRLRESADKSRHVDVGVFAEAGYTYVNRAYTGNPGKSGKYLESTAPFDVSRRKIHLKILVDRTSVEVFIDDGSVAYSNVVFPELGDQGISLFSDGGTAVFSNIVIKALK</sequence>
<evidence type="ECO:0000313" key="8">
    <source>
        <dbReference type="EMBL" id="AIQ71667.1"/>
    </source>
</evidence>
<dbReference type="Gene3D" id="2.60.120.560">
    <property type="entry name" value="Exo-inulinase, domain 1"/>
    <property type="match status" value="1"/>
</dbReference>
<dbReference type="InterPro" id="IPR023296">
    <property type="entry name" value="Glyco_hydro_beta-prop_sf"/>
</dbReference>
<evidence type="ECO:0000256" key="5">
    <source>
        <dbReference type="SAM" id="Phobius"/>
    </source>
</evidence>
<dbReference type="SUPFAM" id="SSF75005">
    <property type="entry name" value="Arabinanase/levansucrase/invertase"/>
    <property type="match status" value="1"/>
</dbReference>
<keyword evidence="3 4" id="KW-0326">Glycosidase</keyword>
<dbReference type="PANTHER" id="PTHR42800">
    <property type="entry name" value="EXOINULINASE INUD (AFU_ORTHOLOGUE AFUA_5G00480)"/>
    <property type="match status" value="1"/>
</dbReference>
<dbReference type="InterPro" id="IPR001362">
    <property type="entry name" value="Glyco_hydro_32"/>
</dbReference>
<dbReference type="SMART" id="SM00640">
    <property type="entry name" value="Glyco_32"/>
    <property type="match status" value="1"/>
</dbReference>
<dbReference type="Pfam" id="PF00251">
    <property type="entry name" value="Glyco_hydro_32N"/>
    <property type="match status" value="1"/>
</dbReference>
<dbReference type="eggNOG" id="COG1621">
    <property type="taxonomic scope" value="Bacteria"/>
</dbReference>
<evidence type="ECO:0000256" key="2">
    <source>
        <dbReference type="ARBA" id="ARBA00022801"/>
    </source>
</evidence>
<comment type="similarity">
    <text evidence="1 4">Belongs to the glycosyl hydrolase 32 family.</text>
</comment>
<dbReference type="EMBL" id="CP009287">
    <property type="protein sequence ID" value="AIQ71667.1"/>
    <property type="molecule type" value="Genomic_DNA"/>
</dbReference>
<protein>
    <submittedName>
        <fullName evidence="8">Levanase</fullName>
    </submittedName>
</protein>
<dbReference type="PANTHER" id="PTHR42800:SF1">
    <property type="entry name" value="EXOINULINASE INUD (AFU_ORTHOLOGUE AFUA_5G00480)"/>
    <property type="match status" value="1"/>
</dbReference>
<dbReference type="GO" id="GO:0004575">
    <property type="term" value="F:sucrose alpha-glucosidase activity"/>
    <property type="evidence" value="ECO:0007669"/>
    <property type="project" value="TreeGrafter"/>
</dbReference>
<dbReference type="GO" id="GO:0005737">
    <property type="term" value="C:cytoplasm"/>
    <property type="evidence" value="ECO:0007669"/>
    <property type="project" value="TreeGrafter"/>
</dbReference>